<dbReference type="STRING" id="37003.ENSKMAP00000000335"/>
<feature type="region of interest" description="Disordered" evidence="2">
    <location>
        <begin position="592"/>
        <end position="622"/>
    </location>
</feature>
<feature type="region of interest" description="Disordered" evidence="2">
    <location>
        <begin position="184"/>
        <end position="218"/>
    </location>
</feature>
<evidence type="ECO:0000313" key="3">
    <source>
        <dbReference type="Ensembl" id="ENSKMAP00000000335.1"/>
    </source>
</evidence>
<feature type="compositionally biased region" description="Basic and acidic residues" evidence="2">
    <location>
        <begin position="601"/>
        <end position="622"/>
    </location>
</feature>
<feature type="compositionally biased region" description="Basic residues" evidence="2">
    <location>
        <begin position="196"/>
        <end position="206"/>
    </location>
</feature>
<keyword evidence="4" id="KW-1185">Reference proteome</keyword>
<evidence type="ECO:0000313" key="4">
    <source>
        <dbReference type="Proteomes" id="UP000264800"/>
    </source>
</evidence>
<dbReference type="InterPro" id="IPR057664">
    <property type="entry name" value="CEP152_PLK4_bind"/>
</dbReference>
<accession>A0A3Q2ZCN0</accession>
<evidence type="ECO:0000256" key="1">
    <source>
        <dbReference type="SAM" id="Coils"/>
    </source>
</evidence>
<dbReference type="PANTHER" id="PTHR10337:SF6">
    <property type="entry name" value="CENTROSOMAL PROTEIN OF 152 KDA"/>
    <property type="match status" value="1"/>
</dbReference>
<reference evidence="3" key="1">
    <citation type="submission" date="2025-08" db="UniProtKB">
        <authorList>
            <consortium name="Ensembl"/>
        </authorList>
    </citation>
    <scope>IDENTIFICATION</scope>
</reference>
<dbReference type="AlphaFoldDB" id="A0A3Q2ZCN0"/>
<dbReference type="OMA" id="LRACHQE"/>
<sequence length="821" mass="94482">MSIDFDSAAFQTQHDEEEYDQEDYAREQELHKLLTDLPDDMLEDSRDCSSPELEGSPCGSKNAGSSPQSKWTQEWSDRARPTSHTQTYEVDSHEEYPYEDQAAHVNPPQSQLFPPPWNQDHRFAREGYPCASIGSDECPEMSDFSAEFEAQSYSESTERHVNYNGGGYRDDQRHEDCNTRNHFQNLNSGPGDQRANQHKVTFKPHQQKTSGPPAAQHKEQLDHLQADFLHSTQQTADGERVAQLQILNKAQQRQIEDLERKLEDSRRNMRYLEHQFAIVRDEKDGLAVSFKESGRLVEEAKEREAQVQNKLKAAEQQVQILKEREQENVKKQRVADAAVDSMKQQMLELRRSDTLSRAREQHDQDLAVMQERHDAALLAAQQKLDSASRALSEQVDVAQKLREQVKLLENQREEEQLKRSKVINALTQRLEESQQQCAKLLQTNSVQEMSQMQIKLQQAQAAKALSENMNKVLQEDLAELKEQIGLYESAVKHGVISLDLSSEWENHLSESCVDLGLKKANGKNGTLHSVALARLPDSKLPKDEALRLLQLEMQRCLGCLKGKRQKISRLQEDLQLCRTRVDELQTELDEAKLNSSVKEASQMKHGDMTGDSQKEPTSRQEDKQHLLEQVEMLERKNKELRQSEEKLKSTNSELCTKMREMIQELDQEKQEAAARTERIHQQYRDDVVNRVRAELAQDHDAQLEQLTARHQQQIQHLQVQLSEANDKMLAVQECYISVCKEKSLLEETIQNREKDEALIKEESNATVEKLRGELEAQHQASITQLKAAWSKEKESEIQQEVNARVASTEAKWKTELQKVRI</sequence>
<feature type="coiled-coil region" evidence="1">
    <location>
        <begin position="241"/>
        <end position="331"/>
    </location>
</feature>
<dbReference type="InterPro" id="IPR051235">
    <property type="entry name" value="CEP152/SHC-Transforming"/>
</dbReference>
<feature type="compositionally biased region" description="Polar residues" evidence="2">
    <location>
        <begin position="62"/>
        <end position="74"/>
    </location>
</feature>
<dbReference type="GeneTree" id="ENSGT00950000182870"/>
<keyword evidence="1" id="KW-0175">Coiled coil</keyword>
<organism evidence="3 4">
    <name type="scientific">Kryptolebias marmoratus</name>
    <name type="common">Mangrove killifish</name>
    <name type="synonym">Rivulus marmoratus</name>
    <dbReference type="NCBI Taxonomy" id="37003"/>
    <lineage>
        <taxon>Eukaryota</taxon>
        <taxon>Metazoa</taxon>
        <taxon>Chordata</taxon>
        <taxon>Craniata</taxon>
        <taxon>Vertebrata</taxon>
        <taxon>Euteleostomi</taxon>
        <taxon>Actinopterygii</taxon>
        <taxon>Neopterygii</taxon>
        <taxon>Teleostei</taxon>
        <taxon>Neoteleostei</taxon>
        <taxon>Acanthomorphata</taxon>
        <taxon>Ovalentaria</taxon>
        <taxon>Atherinomorphae</taxon>
        <taxon>Cyprinodontiformes</taxon>
        <taxon>Rivulidae</taxon>
        <taxon>Kryptolebias</taxon>
    </lineage>
</organism>
<proteinExistence type="predicted"/>
<dbReference type="GO" id="GO:0007099">
    <property type="term" value="P:centriole replication"/>
    <property type="evidence" value="ECO:0007669"/>
    <property type="project" value="TreeGrafter"/>
</dbReference>
<dbReference type="Ensembl" id="ENSKMAT00000000364.1">
    <property type="protein sequence ID" value="ENSKMAP00000000335.1"/>
    <property type="gene ID" value="ENSKMAG00000000311.1"/>
</dbReference>
<evidence type="ECO:0000256" key="2">
    <source>
        <dbReference type="SAM" id="MobiDB-lite"/>
    </source>
</evidence>
<feature type="coiled-coil region" evidence="1">
    <location>
        <begin position="384"/>
        <end position="490"/>
    </location>
</feature>
<feature type="region of interest" description="Disordered" evidence="2">
    <location>
        <begin position="1"/>
        <end position="120"/>
    </location>
</feature>
<dbReference type="GO" id="GO:0005813">
    <property type="term" value="C:centrosome"/>
    <property type="evidence" value="ECO:0007669"/>
    <property type="project" value="TreeGrafter"/>
</dbReference>
<reference evidence="3" key="2">
    <citation type="submission" date="2025-09" db="UniProtKB">
        <authorList>
            <consortium name="Ensembl"/>
        </authorList>
    </citation>
    <scope>IDENTIFICATION</scope>
</reference>
<dbReference type="PANTHER" id="PTHR10337">
    <property type="entry name" value="SHC TRANSFORMING PROTEIN"/>
    <property type="match status" value="1"/>
</dbReference>
<dbReference type="Proteomes" id="UP000264800">
    <property type="component" value="Unplaced"/>
</dbReference>
<protein>
    <submittedName>
        <fullName evidence="3">Centrosomal protein 152</fullName>
    </submittedName>
</protein>
<name>A0A3Q2ZCN0_KRYMA</name>
<feature type="coiled-coil region" evidence="1">
    <location>
        <begin position="707"/>
        <end position="780"/>
    </location>
</feature>
<feature type="compositionally biased region" description="Basic and acidic residues" evidence="2">
    <location>
        <begin position="23"/>
        <end position="34"/>
    </location>
</feature>
<dbReference type="Pfam" id="PF25769">
    <property type="entry name" value="PLK4_bind_CEP152"/>
    <property type="match status" value="1"/>
</dbReference>